<gene>
    <name evidence="3" type="ORF">Val02_21910</name>
</gene>
<dbReference type="Proteomes" id="UP000619260">
    <property type="component" value="Unassembled WGS sequence"/>
</dbReference>
<keyword evidence="4" id="KW-1185">Reference proteome</keyword>
<keyword evidence="1" id="KW-0732">Signal</keyword>
<evidence type="ECO:0000259" key="2">
    <source>
        <dbReference type="Pfam" id="PF13313"/>
    </source>
</evidence>
<dbReference type="InterPro" id="IPR025141">
    <property type="entry name" value="DUF4082"/>
</dbReference>
<name>A0A8J3YJS0_9ACTN</name>
<protein>
    <recommendedName>
        <fullName evidence="2">DUF4082 domain-containing protein</fullName>
    </recommendedName>
</protein>
<dbReference type="EMBL" id="BOPF01000007">
    <property type="protein sequence ID" value="GIJ45305.1"/>
    <property type="molecule type" value="Genomic_DNA"/>
</dbReference>
<accession>A0A8J3YJS0</accession>
<sequence>MGPAHRRRRLLAAFTIAASAVALALVPVTPGAAHGSGPESLYPAGDPYLDRRVQEVTDTADVLLAVQWRTTVPGTVNGIRICLDLTYDEVNSRLPLTGSLWTADGTTLATGGASEAIERFAPCFYQLSMNPTRVEAGRTYVVGFWLRGGRYSYVPHGFDEERSTASGHLSAWTSRYVYTSSFWNGSPFPTENWADADYLVTPAFTPDPH</sequence>
<organism evidence="3 4">
    <name type="scientific">Virgisporangium aliadipatigenens</name>
    <dbReference type="NCBI Taxonomy" id="741659"/>
    <lineage>
        <taxon>Bacteria</taxon>
        <taxon>Bacillati</taxon>
        <taxon>Actinomycetota</taxon>
        <taxon>Actinomycetes</taxon>
        <taxon>Micromonosporales</taxon>
        <taxon>Micromonosporaceae</taxon>
        <taxon>Virgisporangium</taxon>
    </lineage>
</organism>
<evidence type="ECO:0000313" key="3">
    <source>
        <dbReference type="EMBL" id="GIJ45305.1"/>
    </source>
</evidence>
<proteinExistence type="predicted"/>
<reference evidence="3" key="1">
    <citation type="submission" date="2021-01" db="EMBL/GenBank/DDBJ databases">
        <title>Whole genome shotgun sequence of Virgisporangium aliadipatigenens NBRC 105644.</title>
        <authorList>
            <person name="Komaki H."/>
            <person name="Tamura T."/>
        </authorList>
    </citation>
    <scope>NUCLEOTIDE SEQUENCE</scope>
    <source>
        <strain evidence="3">NBRC 105644</strain>
    </source>
</reference>
<dbReference type="AlphaFoldDB" id="A0A8J3YJS0"/>
<feature type="signal peptide" evidence="1">
    <location>
        <begin position="1"/>
        <end position="24"/>
    </location>
</feature>
<evidence type="ECO:0000313" key="4">
    <source>
        <dbReference type="Proteomes" id="UP000619260"/>
    </source>
</evidence>
<evidence type="ECO:0000256" key="1">
    <source>
        <dbReference type="SAM" id="SignalP"/>
    </source>
</evidence>
<dbReference type="RefSeq" id="WP_203898867.1">
    <property type="nucleotide sequence ID" value="NZ_BOPF01000007.1"/>
</dbReference>
<feature type="chain" id="PRO_5038920070" description="DUF4082 domain-containing protein" evidence="1">
    <location>
        <begin position="25"/>
        <end position="209"/>
    </location>
</feature>
<comment type="caution">
    <text evidence="3">The sequence shown here is derived from an EMBL/GenBank/DDBJ whole genome shotgun (WGS) entry which is preliminary data.</text>
</comment>
<dbReference type="Pfam" id="PF13313">
    <property type="entry name" value="DUF4082"/>
    <property type="match status" value="1"/>
</dbReference>
<feature type="domain" description="DUF4082" evidence="2">
    <location>
        <begin position="54"/>
        <end position="200"/>
    </location>
</feature>